<dbReference type="Gene3D" id="3.40.50.12780">
    <property type="entry name" value="N-terminal domain of ligase-like"/>
    <property type="match status" value="1"/>
</dbReference>
<keyword evidence="3" id="KW-0597">Phosphoprotein</keyword>
<dbReference type="SUPFAM" id="SSF47336">
    <property type="entry name" value="ACP-like"/>
    <property type="match status" value="1"/>
</dbReference>
<dbReference type="InterPro" id="IPR045851">
    <property type="entry name" value="AMP-bd_C_sf"/>
</dbReference>
<dbReference type="SMART" id="SM01294">
    <property type="entry name" value="PKS_PP_betabranch"/>
    <property type="match status" value="1"/>
</dbReference>
<dbReference type="AlphaFoldDB" id="A0A1G8SEZ0"/>
<dbReference type="PROSITE" id="PS00455">
    <property type="entry name" value="AMP_BINDING"/>
    <property type="match status" value="1"/>
</dbReference>
<dbReference type="Gene3D" id="3.30.300.30">
    <property type="match status" value="1"/>
</dbReference>
<dbReference type="Pfam" id="PF00501">
    <property type="entry name" value="AMP-binding"/>
    <property type="match status" value="1"/>
</dbReference>
<organism evidence="5 6">
    <name type="scientific">Lentzea albidocapillata subsp. violacea</name>
    <dbReference type="NCBI Taxonomy" id="128104"/>
    <lineage>
        <taxon>Bacteria</taxon>
        <taxon>Bacillati</taxon>
        <taxon>Actinomycetota</taxon>
        <taxon>Actinomycetes</taxon>
        <taxon>Pseudonocardiales</taxon>
        <taxon>Pseudonocardiaceae</taxon>
        <taxon>Lentzea</taxon>
    </lineage>
</organism>
<gene>
    <name evidence="5" type="ORF">SAMN04488074_101963</name>
</gene>
<dbReference type="EMBL" id="FNET01000001">
    <property type="protein sequence ID" value="SDJ27822.1"/>
    <property type="molecule type" value="Genomic_DNA"/>
</dbReference>
<proteinExistence type="predicted"/>
<dbReference type="InterPro" id="IPR025110">
    <property type="entry name" value="AMP-bd_C"/>
</dbReference>
<dbReference type="Proteomes" id="UP000199682">
    <property type="component" value="Unassembled WGS sequence"/>
</dbReference>
<name>A0A1G8SEZ0_9PSEU</name>
<dbReference type="PANTHER" id="PTHR45527">
    <property type="entry name" value="NONRIBOSOMAL PEPTIDE SYNTHETASE"/>
    <property type="match status" value="1"/>
</dbReference>
<dbReference type="NCBIfam" id="TIGR01733">
    <property type="entry name" value="AA-adenyl-dom"/>
    <property type="match status" value="1"/>
</dbReference>
<dbReference type="SUPFAM" id="SSF56801">
    <property type="entry name" value="Acetyl-CoA synthetase-like"/>
    <property type="match status" value="1"/>
</dbReference>
<dbReference type="RefSeq" id="WP_090004342.1">
    <property type="nucleotide sequence ID" value="NZ_FNET01000001.1"/>
</dbReference>
<dbReference type="InterPro" id="IPR036736">
    <property type="entry name" value="ACP-like_sf"/>
</dbReference>
<dbReference type="InterPro" id="IPR042099">
    <property type="entry name" value="ANL_N_sf"/>
</dbReference>
<dbReference type="InterPro" id="IPR020845">
    <property type="entry name" value="AMP-binding_CS"/>
</dbReference>
<dbReference type="InterPro" id="IPR000873">
    <property type="entry name" value="AMP-dep_synth/lig_dom"/>
</dbReference>
<dbReference type="InterPro" id="IPR009081">
    <property type="entry name" value="PP-bd_ACP"/>
</dbReference>
<dbReference type="GO" id="GO:0005737">
    <property type="term" value="C:cytoplasm"/>
    <property type="evidence" value="ECO:0007669"/>
    <property type="project" value="TreeGrafter"/>
</dbReference>
<evidence type="ECO:0000259" key="4">
    <source>
        <dbReference type="PROSITE" id="PS50075"/>
    </source>
</evidence>
<dbReference type="InterPro" id="IPR020806">
    <property type="entry name" value="PKS_PP-bd"/>
</dbReference>
<sequence>MTDLVSRFHEVVRTAPERIAVRDTAGALTFAELEARTAALAVVLAARGVRRGDRVGVSVPRGSGLLVSLLAVWRAGAAYVPLDPAYPADRLAHMATDAAVRTTVTPEDLAGTRDAAGRTTFAPDGLAGTRDAAGRTTFAPDSLAGTRDAAAPTTFAPAVAGAYTDVAVSADDAAYVIYTSGSTGLPKGVQATRGGVASLVDGLEQMAVYAAEPRVVAWNASASFDASVQQWARVCRGDTIVVLEDAHRTEPAKLTAWLDECGVSDVDMTPTHWEMLREHLLPARSDGRRLRLFIGGEPISVPVWRELAAADTLEAFNLYGPTECTVDATVAVVEGDHPSIGDPLPGNRLLVLDSSLREVGDGEFGELYIAGPRVSHGYLGRSGLTGARFLPDPSGEPGARMYRTGDLVRRTTDGLLEFHGRADRQVKIRGHRVELGEIETVVRSSPAVAAAAVVVRDDLAGQPVAYYVPSGLAGAESLREHAAASLPEVMVPAAFVEVAALPLTPGGKLDTAALPAPPVVAGIAPEGEFERFIAGVWAEVLGRDSVSADDDFFALGGHSLVALRVVSKVKKTFGLKMSARDVYRHPRLTDLARHVESLRV</sequence>
<dbReference type="FunFam" id="1.10.1200.10:FF:000005">
    <property type="entry name" value="Nonribosomal peptide synthetase 1"/>
    <property type="match status" value="1"/>
</dbReference>
<protein>
    <submittedName>
        <fullName evidence="5">Amino acid adenylation domain-containing protein</fullName>
    </submittedName>
</protein>
<dbReference type="GO" id="GO:0044550">
    <property type="term" value="P:secondary metabolite biosynthetic process"/>
    <property type="evidence" value="ECO:0007669"/>
    <property type="project" value="TreeGrafter"/>
</dbReference>
<dbReference type="PROSITE" id="PS50075">
    <property type="entry name" value="CARRIER"/>
    <property type="match status" value="1"/>
</dbReference>
<evidence type="ECO:0000313" key="6">
    <source>
        <dbReference type="Proteomes" id="UP000199682"/>
    </source>
</evidence>
<dbReference type="InterPro" id="IPR010071">
    <property type="entry name" value="AA_adenyl_dom"/>
</dbReference>
<evidence type="ECO:0000256" key="3">
    <source>
        <dbReference type="ARBA" id="ARBA00022553"/>
    </source>
</evidence>
<evidence type="ECO:0000256" key="1">
    <source>
        <dbReference type="ARBA" id="ARBA00001957"/>
    </source>
</evidence>
<dbReference type="Gene3D" id="1.10.1200.10">
    <property type="entry name" value="ACP-like"/>
    <property type="match status" value="1"/>
</dbReference>
<keyword evidence="2" id="KW-0596">Phosphopantetheine</keyword>
<accession>A0A1G8SEZ0</accession>
<dbReference type="Pfam" id="PF13193">
    <property type="entry name" value="AMP-binding_C"/>
    <property type="match status" value="1"/>
</dbReference>
<dbReference type="CDD" id="cd05930">
    <property type="entry name" value="A_NRPS"/>
    <property type="match status" value="1"/>
</dbReference>
<dbReference type="SMART" id="SM00823">
    <property type="entry name" value="PKS_PP"/>
    <property type="match status" value="1"/>
</dbReference>
<dbReference type="Pfam" id="PF00550">
    <property type="entry name" value="PP-binding"/>
    <property type="match status" value="1"/>
</dbReference>
<reference evidence="6" key="1">
    <citation type="submission" date="2016-10" db="EMBL/GenBank/DDBJ databases">
        <authorList>
            <person name="Varghese N."/>
            <person name="Submissions S."/>
        </authorList>
    </citation>
    <scope>NUCLEOTIDE SEQUENCE [LARGE SCALE GENOMIC DNA]</scope>
    <source>
        <strain evidence="6">DSM 44796</strain>
    </source>
</reference>
<dbReference type="GO" id="GO:0043041">
    <property type="term" value="P:amino acid activation for nonribosomal peptide biosynthetic process"/>
    <property type="evidence" value="ECO:0007669"/>
    <property type="project" value="TreeGrafter"/>
</dbReference>
<feature type="domain" description="Carrier" evidence="4">
    <location>
        <begin position="524"/>
        <end position="599"/>
    </location>
</feature>
<dbReference type="PANTHER" id="PTHR45527:SF1">
    <property type="entry name" value="FATTY ACID SYNTHASE"/>
    <property type="match status" value="1"/>
</dbReference>
<dbReference type="PROSITE" id="PS00012">
    <property type="entry name" value="PHOSPHOPANTETHEINE"/>
    <property type="match status" value="1"/>
</dbReference>
<evidence type="ECO:0000256" key="2">
    <source>
        <dbReference type="ARBA" id="ARBA00022450"/>
    </source>
</evidence>
<dbReference type="InterPro" id="IPR006162">
    <property type="entry name" value="Ppantetheine_attach_site"/>
</dbReference>
<evidence type="ECO:0000313" key="5">
    <source>
        <dbReference type="EMBL" id="SDJ27822.1"/>
    </source>
</evidence>
<comment type="cofactor">
    <cofactor evidence="1">
        <name>pantetheine 4'-phosphate</name>
        <dbReference type="ChEBI" id="CHEBI:47942"/>
    </cofactor>
</comment>
<dbReference type="GO" id="GO:0031177">
    <property type="term" value="F:phosphopantetheine binding"/>
    <property type="evidence" value="ECO:0007669"/>
    <property type="project" value="InterPro"/>
</dbReference>